<comment type="caution">
    <text evidence="1">The sequence shown here is derived from an EMBL/GenBank/DDBJ whole genome shotgun (WGS) entry which is preliminary data.</text>
</comment>
<protein>
    <submittedName>
        <fullName evidence="1">U2 small nuclear ribonucleoprotein B</fullName>
    </submittedName>
</protein>
<keyword evidence="2" id="KW-1185">Reference proteome</keyword>
<evidence type="ECO:0000313" key="1">
    <source>
        <dbReference type="EMBL" id="KAJ2789625.1"/>
    </source>
</evidence>
<evidence type="ECO:0000313" key="2">
    <source>
        <dbReference type="Proteomes" id="UP001140087"/>
    </source>
</evidence>
<name>A0ACC1KHG1_9FUNG</name>
<accession>A0ACC1KHG1</accession>
<keyword evidence="1" id="KW-0687">Ribonucleoprotein</keyword>
<sequence length="199" mass="20906">LHGRQVFGRPMRIEYALSKSNVVAQSDGTFRLDQPHKHMSAAQRKQQLGIAAGAGDGPEKRRQSADGAGSDEPAAKRRVTAHGGDGQGSPAYGSSDNGSDDDDDDDDNIGPAAPPQAAAADVSPNSTLFVTSLPADIADEQLVSLFQQYVGFKEVRRIPGRGDMAFVDYATTDAAAAARSVLDGFKVLDGQAMSIAFSR</sequence>
<organism evidence="1 2">
    <name type="scientific">Coemansia helicoidea</name>
    <dbReference type="NCBI Taxonomy" id="1286919"/>
    <lineage>
        <taxon>Eukaryota</taxon>
        <taxon>Fungi</taxon>
        <taxon>Fungi incertae sedis</taxon>
        <taxon>Zoopagomycota</taxon>
        <taxon>Kickxellomycotina</taxon>
        <taxon>Kickxellomycetes</taxon>
        <taxon>Kickxellales</taxon>
        <taxon>Kickxellaceae</taxon>
        <taxon>Coemansia</taxon>
    </lineage>
</organism>
<proteinExistence type="predicted"/>
<gene>
    <name evidence="1" type="primary">SNRPB2</name>
    <name evidence="1" type="ORF">H4R21_006700</name>
</gene>
<reference evidence="1" key="1">
    <citation type="submission" date="2022-07" db="EMBL/GenBank/DDBJ databases">
        <title>Phylogenomic reconstructions and comparative analyses of Kickxellomycotina fungi.</title>
        <authorList>
            <person name="Reynolds N.K."/>
            <person name="Stajich J.E."/>
            <person name="Barry K."/>
            <person name="Grigoriev I.V."/>
            <person name="Crous P."/>
            <person name="Smith M.E."/>
        </authorList>
    </citation>
    <scope>NUCLEOTIDE SEQUENCE</scope>
    <source>
        <strain evidence="1">BCRC 34780</strain>
    </source>
</reference>
<dbReference type="Proteomes" id="UP001140087">
    <property type="component" value="Unassembled WGS sequence"/>
</dbReference>
<feature type="non-terminal residue" evidence="1">
    <location>
        <position position="1"/>
    </location>
</feature>
<dbReference type="EMBL" id="JANBUN010003728">
    <property type="protein sequence ID" value="KAJ2789625.1"/>
    <property type="molecule type" value="Genomic_DNA"/>
</dbReference>